<accession>A0A1Q3DXT6</accession>
<dbReference type="STRING" id="5353.A0A1Q3DXT6"/>
<comment type="similarity">
    <text evidence="2 7">Belongs to the methyltransferase superfamily. L-isoaspartyl/D-aspartyl protein methyltransferase family.</text>
</comment>
<keyword evidence="5 7" id="KW-0808">Transferase</keyword>
<dbReference type="SUPFAM" id="SSF53335">
    <property type="entry name" value="S-adenosyl-L-methionine-dependent methyltransferases"/>
    <property type="match status" value="1"/>
</dbReference>
<keyword evidence="6 7" id="KW-0949">S-adenosyl-L-methionine</keyword>
<dbReference type="InterPro" id="IPR000682">
    <property type="entry name" value="PCMT"/>
</dbReference>
<organism evidence="8 9">
    <name type="scientific">Lentinula edodes</name>
    <name type="common">Shiitake mushroom</name>
    <name type="synonym">Lentinus edodes</name>
    <dbReference type="NCBI Taxonomy" id="5353"/>
    <lineage>
        <taxon>Eukaryota</taxon>
        <taxon>Fungi</taxon>
        <taxon>Dikarya</taxon>
        <taxon>Basidiomycota</taxon>
        <taxon>Agaricomycotina</taxon>
        <taxon>Agaricomycetes</taxon>
        <taxon>Agaricomycetidae</taxon>
        <taxon>Agaricales</taxon>
        <taxon>Marasmiineae</taxon>
        <taxon>Omphalotaceae</taxon>
        <taxon>Lentinula</taxon>
    </lineage>
</organism>
<keyword evidence="4 7" id="KW-0489">Methyltransferase</keyword>
<dbReference type="GO" id="GO:0004719">
    <property type="term" value="F:protein-L-isoaspartate (D-aspartate) O-methyltransferase activity"/>
    <property type="evidence" value="ECO:0007669"/>
    <property type="project" value="UniProtKB-UniRule"/>
</dbReference>
<evidence type="ECO:0000256" key="7">
    <source>
        <dbReference type="RuleBase" id="RU003802"/>
    </source>
</evidence>
<evidence type="ECO:0000313" key="8">
    <source>
        <dbReference type="EMBL" id="GAV99814.1"/>
    </source>
</evidence>
<dbReference type="InterPro" id="IPR018247">
    <property type="entry name" value="EF_Hand_1_Ca_BS"/>
</dbReference>
<comment type="subcellular location">
    <subcellularLocation>
        <location evidence="1">Cytoplasm</location>
    </subcellularLocation>
</comment>
<evidence type="ECO:0000313" key="9">
    <source>
        <dbReference type="Proteomes" id="UP000188533"/>
    </source>
</evidence>
<dbReference type="InterPro" id="IPR029063">
    <property type="entry name" value="SAM-dependent_MTases_sf"/>
</dbReference>
<proteinExistence type="inferred from homology"/>
<comment type="catalytic activity">
    <reaction evidence="7">
        <text>[protein]-L-isoaspartate + S-adenosyl-L-methionine = [protein]-L-isoaspartate alpha-methyl ester + S-adenosyl-L-homocysteine</text>
        <dbReference type="Rhea" id="RHEA:12705"/>
        <dbReference type="Rhea" id="RHEA-COMP:12143"/>
        <dbReference type="Rhea" id="RHEA-COMP:12144"/>
        <dbReference type="ChEBI" id="CHEBI:57856"/>
        <dbReference type="ChEBI" id="CHEBI:59789"/>
        <dbReference type="ChEBI" id="CHEBI:90596"/>
        <dbReference type="ChEBI" id="CHEBI:90598"/>
        <dbReference type="EC" id="2.1.1.77"/>
    </reaction>
</comment>
<evidence type="ECO:0000256" key="5">
    <source>
        <dbReference type="ARBA" id="ARBA00022679"/>
    </source>
</evidence>
<dbReference type="EMBL" id="BDGU01000019">
    <property type="protein sequence ID" value="GAV99814.1"/>
    <property type="molecule type" value="Genomic_DNA"/>
</dbReference>
<reference evidence="8 9" key="2">
    <citation type="submission" date="2017-02" db="EMBL/GenBank/DDBJ databases">
        <title>A genome survey and senescence transcriptome analysis in Lentinula edodes.</title>
        <authorList>
            <person name="Sakamoto Y."/>
            <person name="Nakade K."/>
            <person name="Sato S."/>
            <person name="Yoshida Y."/>
            <person name="Miyazaki K."/>
            <person name="Natsume S."/>
            <person name="Konno N."/>
        </authorList>
    </citation>
    <scope>NUCLEOTIDE SEQUENCE [LARGE SCALE GENOMIC DNA]</scope>
    <source>
        <strain evidence="8 9">NBRC 111202</strain>
    </source>
</reference>
<dbReference type="PANTHER" id="PTHR11579">
    <property type="entry name" value="PROTEIN-L-ISOASPARTATE O-METHYLTRANSFERASE"/>
    <property type="match status" value="1"/>
</dbReference>
<dbReference type="GO" id="GO:0005737">
    <property type="term" value="C:cytoplasm"/>
    <property type="evidence" value="ECO:0007669"/>
    <property type="project" value="UniProtKB-SubCell"/>
</dbReference>
<evidence type="ECO:0000256" key="1">
    <source>
        <dbReference type="ARBA" id="ARBA00004496"/>
    </source>
</evidence>
<name>A0A1Q3DXT6_LENED</name>
<dbReference type="Gene3D" id="3.40.50.150">
    <property type="entry name" value="Vaccinia Virus protein VP39"/>
    <property type="match status" value="1"/>
</dbReference>
<gene>
    <name evidence="8" type="ORF">LENED_001297</name>
</gene>
<sequence>MDRFNRLPQKLRKLTRETKAERTLYCNPGYSRVHDIRIASFFIELLRRFRKSPKNIDSMAWTSSGSSNAELIDNMLRNGILGKVVGDVVDGNKSEAECASDRIARAMKKVDRANYVRDKRDAYEDSPQTIGHGATISAPHMHAYAASHLLPYLPPGGRVLDVGSGSGYLSAVLYHLIEDPHGHKPSSSDSGAKSKPLIIGIEHVSELTDWSISNLKHDGLGEALEKGQIEMVTGDGRLGYPPNAPYDAIHVGAAAPELPQALVDQLAPGGRMFIPIGTYKQNIYHIDKDESGKITQTEVMGVRYVPLTDRKSQEEH</sequence>
<evidence type="ECO:0000256" key="6">
    <source>
        <dbReference type="ARBA" id="ARBA00022691"/>
    </source>
</evidence>
<dbReference type="Pfam" id="PF01135">
    <property type="entry name" value="PCMT"/>
    <property type="match status" value="1"/>
</dbReference>
<dbReference type="PANTHER" id="PTHR11579:SF0">
    <property type="entry name" value="PROTEIN-L-ISOASPARTATE(D-ASPARTATE) O-METHYLTRANSFERASE"/>
    <property type="match status" value="1"/>
</dbReference>
<keyword evidence="3" id="KW-0963">Cytoplasm</keyword>
<dbReference type="PROSITE" id="PS00018">
    <property type="entry name" value="EF_HAND_1"/>
    <property type="match status" value="1"/>
</dbReference>
<evidence type="ECO:0000256" key="4">
    <source>
        <dbReference type="ARBA" id="ARBA00022603"/>
    </source>
</evidence>
<dbReference type="AlphaFoldDB" id="A0A1Q3DXT6"/>
<evidence type="ECO:0000256" key="2">
    <source>
        <dbReference type="ARBA" id="ARBA00005369"/>
    </source>
</evidence>
<protein>
    <recommendedName>
        <fullName evidence="7">Protein-L-isoaspartate O-methyltransferase</fullName>
        <ecNumber evidence="7">2.1.1.77</ecNumber>
    </recommendedName>
</protein>
<dbReference type="CDD" id="cd02440">
    <property type="entry name" value="AdoMet_MTases"/>
    <property type="match status" value="1"/>
</dbReference>
<keyword evidence="9" id="KW-1185">Reference proteome</keyword>
<dbReference type="NCBIfam" id="TIGR00080">
    <property type="entry name" value="pimt"/>
    <property type="match status" value="1"/>
</dbReference>
<dbReference type="GO" id="GO:0032259">
    <property type="term" value="P:methylation"/>
    <property type="evidence" value="ECO:0007669"/>
    <property type="project" value="UniProtKB-KW"/>
</dbReference>
<evidence type="ECO:0000256" key="3">
    <source>
        <dbReference type="ARBA" id="ARBA00022490"/>
    </source>
</evidence>
<dbReference type="PROSITE" id="PS01279">
    <property type="entry name" value="PCMT"/>
    <property type="match status" value="1"/>
</dbReference>
<comment type="caution">
    <text evidence="8">The sequence shown here is derived from an EMBL/GenBank/DDBJ whole genome shotgun (WGS) entry which is preliminary data.</text>
</comment>
<reference evidence="8 9" key="1">
    <citation type="submission" date="2016-08" db="EMBL/GenBank/DDBJ databases">
        <authorList>
            <consortium name="Lentinula edodes genome sequencing consortium"/>
            <person name="Sakamoto Y."/>
            <person name="Nakade K."/>
            <person name="Sato S."/>
            <person name="Yoshida Y."/>
            <person name="Miyazaki K."/>
            <person name="Natsume S."/>
            <person name="Konno N."/>
        </authorList>
    </citation>
    <scope>NUCLEOTIDE SEQUENCE [LARGE SCALE GENOMIC DNA]</scope>
    <source>
        <strain evidence="8 9">NBRC 111202</strain>
    </source>
</reference>
<dbReference type="Proteomes" id="UP000188533">
    <property type="component" value="Unassembled WGS sequence"/>
</dbReference>
<dbReference type="EC" id="2.1.1.77" evidence="7"/>